<dbReference type="InterPro" id="IPR050381">
    <property type="entry name" value="SLX1_endonuclease"/>
</dbReference>
<comment type="caution">
    <text evidence="1">The sequence shown here is derived from an EMBL/GenBank/DDBJ whole genome shotgun (WGS) entry which is preliminary data.</text>
</comment>
<protein>
    <submittedName>
        <fullName evidence="1">Giy-yig catalytic domain containing protein</fullName>
    </submittedName>
</protein>
<evidence type="ECO:0000313" key="1">
    <source>
        <dbReference type="EMBL" id="KAF0461550.1"/>
    </source>
</evidence>
<accession>A0A8H3XG90</accession>
<evidence type="ECO:0000313" key="2">
    <source>
        <dbReference type="Proteomes" id="UP000439903"/>
    </source>
</evidence>
<proteinExistence type="predicted"/>
<dbReference type="Gene3D" id="3.40.1440.10">
    <property type="entry name" value="GIY-YIG endonuclease"/>
    <property type="match status" value="1"/>
</dbReference>
<name>A0A8H3XG90_GIGMA</name>
<dbReference type="EMBL" id="WTPW01001025">
    <property type="protein sequence ID" value="KAF0461550.1"/>
    <property type="molecule type" value="Genomic_DNA"/>
</dbReference>
<keyword evidence="2" id="KW-1185">Reference proteome</keyword>
<dbReference type="OrthoDB" id="24645at2759"/>
<sequence length="91" mass="10746">MKMLKIYAMTLIVYTVLNKISELKSPILCLRQHNGEITTAAKRTKAKRPWKFSLIVYGFLNKKAKLQFEWAWQYPILADICRILIIRKMTT</sequence>
<reference evidence="1 2" key="1">
    <citation type="journal article" date="2019" name="Environ. Microbiol.">
        <title>At the nexus of three kingdoms: the genome of the mycorrhizal fungus Gigaspora margarita provides insights into plant, endobacterial and fungal interactions.</title>
        <authorList>
            <person name="Venice F."/>
            <person name="Ghignone S."/>
            <person name="Salvioli di Fossalunga A."/>
            <person name="Amselem J."/>
            <person name="Novero M."/>
            <person name="Xianan X."/>
            <person name="Sedzielewska Toro K."/>
            <person name="Morin E."/>
            <person name="Lipzen A."/>
            <person name="Grigoriev I.V."/>
            <person name="Henrissat B."/>
            <person name="Martin F.M."/>
            <person name="Bonfante P."/>
        </authorList>
    </citation>
    <scope>NUCLEOTIDE SEQUENCE [LARGE SCALE GENOMIC DNA]</scope>
    <source>
        <strain evidence="1 2">BEG34</strain>
    </source>
</reference>
<dbReference type="AlphaFoldDB" id="A0A8H3XG90"/>
<dbReference type="Proteomes" id="UP000439903">
    <property type="component" value="Unassembled WGS sequence"/>
</dbReference>
<gene>
    <name evidence="1" type="ORF">F8M41_000399</name>
</gene>
<organism evidence="1 2">
    <name type="scientific">Gigaspora margarita</name>
    <dbReference type="NCBI Taxonomy" id="4874"/>
    <lineage>
        <taxon>Eukaryota</taxon>
        <taxon>Fungi</taxon>
        <taxon>Fungi incertae sedis</taxon>
        <taxon>Mucoromycota</taxon>
        <taxon>Glomeromycotina</taxon>
        <taxon>Glomeromycetes</taxon>
        <taxon>Diversisporales</taxon>
        <taxon>Gigasporaceae</taxon>
        <taxon>Gigaspora</taxon>
    </lineage>
</organism>
<dbReference type="InterPro" id="IPR035901">
    <property type="entry name" value="GIY-YIG_endonuc_sf"/>
</dbReference>
<dbReference type="PANTHER" id="PTHR20208">
    <property type="entry name" value="STRUCTURE-SPECIFIC ENDONUCLEASE SUBUNIT SLX1"/>
    <property type="match status" value="1"/>
</dbReference>